<feature type="transmembrane region" description="Helical" evidence="5">
    <location>
        <begin position="71"/>
        <end position="90"/>
    </location>
</feature>
<keyword evidence="4 5" id="KW-0472">Membrane</keyword>
<comment type="caution">
    <text evidence="7">The sequence shown here is derived from an EMBL/GenBank/DDBJ whole genome shotgun (WGS) entry which is preliminary data.</text>
</comment>
<feature type="transmembrane region" description="Helical" evidence="5">
    <location>
        <begin position="12"/>
        <end position="33"/>
    </location>
</feature>
<dbReference type="PANTHER" id="PTHR37422">
    <property type="entry name" value="TEICHURONIC ACID BIOSYNTHESIS PROTEIN TUAE"/>
    <property type="match status" value="1"/>
</dbReference>
<dbReference type="InterPro" id="IPR051533">
    <property type="entry name" value="WaaL-like"/>
</dbReference>
<feature type="domain" description="O-antigen ligase-related" evidence="6">
    <location>
        <begin position="227"/>
        <end position="354"/>
    </location>
</feature>
<evidence type="ECO:0000256" key="1">
    <source>
        <dbReference type="ARBA" id="ARBA00004141"/>
    </source>
</evidence>
<feature type="transmembrane region" description="Helical" evidence="5">
    <location>
        <begin position="347"/>
        <end position="365"/>
    </location>
</feature>
<keyword evidence="3 5" id="KW-1133">Transmembrane helix</keyword>
<organism evidence="7 8">
    <name type="scientific">Actinocrispum wychmicini</name>
    <dbReference type="NCBI Taxonomy" id="1213861"/>
    <lineage>
        <taxon>Bacteria</taxon>
        <taxon>Bacillati</taxon>
        <taxon>Actinomycetota</taxon>
        <taxon>Actinomycetes</taxon>
        <taxon>Pseudonocardiales</taxon>
        <taxon>Pseudonocardiaceae</taxon>
        <taxon>Actinocrispum</taxon>
    </lineage>
</organism>
<name>A0A4R2K5L6_9PSEU</name>
<keyword evidence="8" id="KW-1185">Reference proteome</keyword>
<feature type="transmembrane region" description="Helical" evidence="5">
    <location>
        <begin position="133"/>
        <end position="154"/>
    </location>
</feature>
<dbReference type="EMBL" id="SLWS01000001">
    <property type="protein sequence ID" value="TCO65149.1"/>
    <property type="molecule type" value="Genomic_DNA"/>
</dbReference>
<dbReference type="PANTHER" id="PTHR37422:SF21">
    <property type="entry name" value="EXOQ-LIKE PROTEIN"/>
    <property type="match status" value="1"/>
</dbReference>
<dbReference type="Pfam" id="PF04932">
    <property type="entry name" value="Wzy_C"/>
    <property type="match status" value="1"/>
</dbReference>
<evidence type="ECO:0000256" key="2">
    <source>
        <dbReference type="ARBA" id="ARBA00022692"/>
    </source>
</evidence>
<dbReference type="GO" id="GO:0016020">
    <property type="term" value="C:membrane"/>
    <property type="evidence" value="ECO:0007669"/>
    <property type="project" value="UniProtKB-SubCell"/>
</dbReference>
<evidence type="ECO:0000259" key="6">
    <source>
        <dbReference type="Pfam" id="PF04932"/>
    </source>
</evidence>
<feature type="transmembrane region" description="Helical" evidence="5">
    <location>
        <begin position="220"/>
        <end position="236"/>
    </location>
</feature>
<dbReference type="Proteomes" id="UP000295680">
    <property type="component" value="Unassembled WGS sequence"/>
</dbReference>
<proteinExistence type="predicted"/>
<comment type="subcellular location">
    <subcellularLocation>
        <location evidence="1">Membrane</location>
        <topology evidence="1">Multi-pass membrane protein</topology>
    </subcellularLocation>
</comment>
<evidence type="ECO:0000313" key="8">
    <source>
        <dbReference type="Proteomes" id="UP000295680"/>
    </source>
</evidence>
<feature type="transmembrane region" description="Helical" evidence="5">
    <location>
        <begin position="377"/>
        <end position="396"/>
    </location>
</feature>
<dbReference type="InterPro" id="IPR007016">
    <property type="entry name" value="O-antigen_ligase-rel_domated"/>
</dbReference>
<keyword evidence="2 5" id="KW-0812">Transmembrane</keyword>
<feature type="transmembrane region" description="Helical" evidence="5">
    <location>
        <begin position="266"/>
        <end position="291"/>
    </location>
</feature>
<sequence length="439" mass="46414">MAGQEREVKRADGVTLLCVFLMMLLIIPARLVISGIPMSITPATLTGIMLGVIWLCCQLVTTLGVAKGRNIARTALFLFACSQLATYGYATRNYLPSDEAAGADRTIVVVFGSICVGIAACDGVKNLMRLDVLLRFMTVLIGVVAFIGFLQFAAGFDVTKYLAVPGLRPVTDDGFVLARAAFRRPAGTTGHPIEFGVVCAIGVPLAAHYAYRAKDAGEKAGKWWLCLGIIAAGAVVSLSRSAILGLCLAGLVLMIGWPARRRVQGLMAAAVFLGVLRLVVPGLIGTLYSLFDSIGDDPSISGRTDDYASAGVQIAKHFLLGRGNGTYLSEKYGPLDNQYLGTLVQNGYVGLGVLVFLFLAGMWAAARARALSPDPVIRDLALSLIAAQSIVALGAATFDLLWFSTGTGLTFVLVGASGALLRVVKTQEPVLPPMWKAVR</sequence>
<dbReference type="GO" id="GO:0016874">
    <property type="term" value="F:ligase activity"/>
    <property type="evidence" value="ECO:0007669"/>
    <property type="project" value="UniProtKB-KW"/>
</dbReference>
<feature type="transmembrane region" description="Helical" evidence="5">
    <location>
        <begin position="45"/>
        <end position="64"/>
    </location>
</feature>
<feature type="transmembrane region" description="Helical" evidence="5">
    <location>
        <begin position="242"/>
        <end position="259"/>
    </location>
</feature>
<evidence type="ECO:0000256" key="5">
    <source>
        <dbReference type="SAM" id="Phobius"/>
    </source>
</evidence>
<keyword evidence="7" id="KW-0436">Ligase</keyword>
<dbReference type="RefSeq" id="WP_243726624.1">
    <property type="nucleotide sequence ID" value="NZ_SLWS01000001.1"/>
</dbReference>
<protein>
    <submittedName>
        <fullName evidence="7">O-antigen ligase</fullName>
    </submittedName>
</protein>
<evidence type="ECO:0000313" key="7">
    <source>
        <dbReference type="EMBL" id="TCO65149.1"/>
    </source>
</evidence>
<feature type="transmembrane region" description="Helical" evidence="5">
    <location>
        <begin position="193"/>
        <end position="211"/>
    </location>
</feature>
<accession>A0A4R2K5L6</accession>
<dbReference type="AlphaFoldDB" id="A0A4R2K5L6"/>
<evidence type="ECO:0000256" key="4">
    <source>
        <dbReference type="ARBA" id="ARBA00023136"/>
    </source>
</evidence>
<feature type="transmembrane region" description="Helical" evidence="5">
    <location>
        <begin position="102"/>
        <end position="121"/>
    </location>
</feature>
<feature type="transmembrane region" description="Helical" evidence="5">
    <location>
        <begin position="402"/>
        <end position="424"/>
    </location>
</feature>
<gene>
    <name evidence="7" type="ORF">EV192_101937</name>
</gene>
<reference evidence="7 8" key="1">
    <citation type="submission" date="2019-03" db="EMBL/GenBank/DDBJ databases">
        <title>Genomic Encyclopedia of Type Strains, Phase IV (KMG-IV): sequencing the most valuable type-strain genomes for metagenomic binning, comparative biology and taxonomic classification.</title>
        <authorList>
            <person name="Goeker M."/>
        </authorList>
    </citation>
    <scope>NUCLEOTIDE SEQUENCE [LARGE SCALE GENOMIC DNA]</scope>
    <source>
        <strain evidence="7 8">DSM 45934</strain>
    </source>
</reference>
<evidence type="ECO:0000256" key="3">
    <source>
        <dbReference type="ARBA" id="ARBA00022989"/>
    </source>
</evidence>